<feature type="compositionally biased region" description="Low complexity" evidence="1">
    <location>
        <begin position="571"/>
        <end position="582"/>
    </location>
</feature>
<dbReference type="Proteomes" id="UP000316196">
    <property type="component" value="Unassembled WGS sequence"/>
</dbReference>
<protein>
    <submittedName>
        <fullName evidence="3">Uncharacterized protein</fullName>
    </submittedName>
</protein>
<proteinExistence type="predicted"/>
<sequence>MPHPSSVRTRRRVRPGRRSLMACVVAALAIVLASAGWLLVVPDVEARPQDRHGPYGAVIEASDGVAELGQFQLGDTTVWCIDLNSYGPQKASGWVRTRTDRIRKQTSFGDRAGHADVAGDLITRQEMAELAWVLEWAEHHVDDDATAIAVDHFIRLRSIGDQAQRTRMDNRLEAAAKEYPDVPDHLARLEERVGAEAGPFRMVLKLDVASGSGTAQVVGRAGKPIPGRAMTVTVGEQRVDVTSDSKGVATFDLPQLDSGEVNVSAEAVMPGSIPVLHTPRHYDDDTHGDHRIQRMLSAGEPAVVRARDSYRVGGSTPSVVTVASAPQAHVGAELHDVVRVTGAAGYRGRATARLWGPFPDQPGEQQCRDEQMKAGEVEFDIDGDGSYTTPNITVEKPGHYTWTIHLPRAPGFEGVDTPCGIEAETTEVLAAPVVETDIDAEPVASPTQTPSPTASPPEPTSTESTFPSPDAPAASDPARSGSPVPEVPMPDSSTTTPPSADSRGPSPRPSGHRASPTPRSSSPGSSSPKPSTSPNPDAPSPEAPAPESTGTPSPRNTDAPEHPSLEPEPSPSQGTTPLITSPTPLPRSEAPIRIRSGA</sequence>
<organism evidence="3 4">
    <name type="scientific">Propioniferax innocua</name>
    <dbReference type="NCBI Taxonomy" id="1753"/>
    <lineage>
        <taxon>Bacteria</taxon>
        <taxon>Bacillati</taxon>
        <taxon>Actinomycetota</taxon>
        <taxon>Actinomycetes</taxon>
        <taxon>Propionibacteriales</taxon>
        <taxon>Propionibacteriaceae</taxon>
        <taxon>Propioniferax</taxon>
    </lineage>
</organism>
<feature type="region of interest" description="Disordered" evidence="1">
    <location>
        <begin position="442"/>
        <end position="598"/>
    </location>
</feature>
<evidence type="ECO:0000313" key="3">
    <source>
        <dbReference type="EMBL" id="TQL62794.1"/>
    </source>
</evidence>
<gene>
    <name evidence="3" type="ORF">FB460_0584</name>
</gene>
<comment type="caution">
    <text evidence="3">The sequence shown here is derived from an EMBL/GenBank/DDBJ whole genome shotgun (WGS) entry which is preliminary data.</text>
</comment>
<reference evidence="3 4" key="1">
    <citation type="submission" date="2019-06" db="EMBL/GenBank/DDBJ databases">
        <title>Sequencing the genomes of 1000 actinobacteria strains.</title>
        <authorList>
            <person name="Klenk H.-P."/>
        </authorList>
    </citation>
    <scope>NUCLEOTIDE SEQUENCE [LARGE SCALE GENOMIC DNA]</scope>
    <source>
        <strain evidence="3 4">DSM 8251</strain>
    </source>
</reference>
<evidence type="ECO:0000256" key="1">
    <source>
        <dbReference type="SAM" id="MobiDB-lite"/>
    </source>
</evidence>
<feature type="transmembrane region" description="Helical" evidence="2">
    <location>
        <begin position="20"/>
        <end position="40"/>
    </location>
</feature>
<keyword evidence="2" id="KW-0812">Transmembrane</keyword>
<dbReference type="RefSeq" id="WP_142092593.1">
    <property type="nucleotide sequence ID" value="NZ_BAAAMD010000001.1"/>
</dbReference>
<feature type="compositionally biased region" description="Low complexity" evidence="1">
    <location>
        <begin position="460"/>
        <end position="483"/>
    </location>
</feature>
<evidence type="ECO:0000313" key="4">
    <source>
        <dbReference type="Proteomes" id="UP000316196"/>
    </source>
</evidence>
<accession>A0A542ZR17</accession>
<keyword evidence="4" id="KW-1185">Reference proteome</keyword>
<feature type="compositionally biased region" description="Pro residues" evidence="1">
    <location>
        <begin position="531"/>
        <end position="544"/>
    </location>
</feature>
<keyword evidence="2" id="KW-0472">Membrane</keyword>
<evidence type="ECO:0000256" key="2">
    <source>
        <dbReference type="SAM" id="Phobius"/>
    </source>
</evidence>
<dbReference type="OrthoDB" id="3721370at2"/>
<feature type="compositionally biased region" description="Low complexity" evidence="1">
    <location>
        <begin position="515"/>
        <end position="530"/>
    </location>
</feature>
<feature type="compositionally biased region" description="Low complexity" evidence="1">
    <location>
        <begin position="442"/>
        <end position="452"/>
    </location>
</feature>
<dbReference type="EMBL" id="VFOR01000001">
    <property type="protein sequence ID" value="TQL62794.1"/>
    <property type="molecule type" value="Genomic_DNA"/>
</dbReference>
<keyword evidence="2" id="KW-1133">Transmembrane helix</keyword>
<name>A0A542ZR17_9ACTN</name>
<feature type="compositionally biased region" description="Low complexity" evidence="1">
    <location>
        <begin position="490"/>
        <end position="499"/>
    </location>
</feature>
<dbReference type="AlphaFoldDB" id="A0A542ZR17"/>